<dbReference type="PANTHER" id="PTHR47660:SF3">
    <property type="entry name" value="FINGER DOMAIN PROTEIN, PUTATIVE (AFU_ORTHOLOGUE AFUA_4G03310)-RELATED"/>
    <property type="match status" value="1"/>
</dbReference>
<dbReference type="GO" id="GO:0000981">
    <property type="term" value="F:DNA-binding transcription factor activity, RNA polymerase II-specific"/>
    <property type="evidence" value="ECO:0007669"/>
    <property type="project" value="InterPro"/>
</dbReference>
<evidence type="ECO:0000256" key="3">
    <source>
        <dbReference type="ARBA" id="ARBA00023015"/>
    </source>
</evidence>
<dbReference type="EMBL" id="ML732251">
    <property type="protein sequence ID" value="KAB8072266.1"/>
    <property type="molecule type" value="Genomic_DNA"/>
</dbReference>
<keyword evidence="3" id="KW-0805">Transcription regulation</keyword>
<keyword evidence="4" id="KW-0238">DNA-binding</keyword>
<dbReference type="InterPro" id="IPR036864">
    <property type="entry name" value="Zn2-C6_fun-type_DNA-bd_sf"/>
</dbReference>
<keyword evidence="2" id="KW-0862">Zinc</keyword>
<dbReference type="GO" id="GO:0008270">
    <property type="term" value="F:zinc ion binding"/>
    <property type="evidence" value="ECO:0007669"/>
    <property type="project" value="InterPro"/>
</dbReference>
<organism evidence="8 9">
    <name type="scientific">Aspergillus leporis</name>
    <dbReference type="NCBI Taxonomy" id="41062"/>
    <lineage>
        <taxon>Eukaryota</taxon>
        <taxon>Fungi</taxon>
        <taxon>Dikarya</taxon>
        <taxon>Ascomycota</taxon>
        <taxon>Pezizomycotina</taxon>
        <taxon>Eurotiomycetes</taxon>
        <taxon>Eurotiomycetidae</taxon>
        <taxon>Eurotiales</taxon>
        <taxon>Aspergillaceae</taxon>
        <taxon>Aspergillus</taxon>
        <taxon>Aspergillus subgen. Circumdati</taxon>
    </lineage>
</organism>
<dbReference type="OrthoDB" id="4216928at2759"/>
<accession>A0A5N5WUQ4</accession>
<gene>
    <name evidence="8" type="ORF">BDV29DRAFT_177691</name>
</gene>
<name>A0A5N5WUQ4_9EURO</name>
<evidence type="ECO:0000259" key="7">
    <source>
        <dbReference type="PROSITE" id="PS50048"/>
    </source>
</evidence>
<dbReference type="PROSITE" id="PS50048">
    <property type="entry name" value="ZN2_CY6_FUNGAL_2"/>
    <property type="match status" value="1"/>
</dbReference>
<keyword evidence="1" id="KW-0479">Metal-binding</keyword>
<evidence type="ECO:0000256" key="5">
    <source>
        <dbReference type="ARBA" id="ARBA00023163"/>
    </source>
</evidence>
<keyword evidence="6" id="KW-0539">Nucleus</keyword>
<evidence type="ECO:0000313" key="8">
    <source>
        <dbReference type="EMBL" id="KAB8072266.1"/>
    </source>
</evidence>
<evidence type="ECO:0000256" key="1">
    <source>
        <dbReference type="ARBA" id="ARBA00022723"/>
    </source>
</evidence>
<evidence type="ECO:0000256" key="4">
    <source>
        <dbReference type="ARBA" id="ARBA00023125"/>
    </source>
</evidence>
<evidence type="ECO:0000256" key="2">
    <source>
        <dbReference type="ARBA" id="ARBA00022833"/>
    </source>
</evidence>
<dbReference type="SMART" id="SM00066">
    <property type="entry name" value="GAL4"/>
    <property type="match status" value="1"/>
</dbReference>
<dbReference type="GO" id="GO:0003677">
    <property type="term" value="F:DNA binding"/>
    <property type="evidence" value="ECO:0007669"/>
    <property type="project" value="UniProtKB-KW"/>
</dbReference>
<protein>
    <recommendedName>
        <fullName evidence="7">Zn(2)-C6 fungal-type domain-containing protein</fullName>
    </recommendedName>
</protein>
<keyword evidence="9" id="KW-1185">Reference proteome</keyword>
<dbReference type="Proteomes" id="UP000326565">
    <property type="component" value="Unassembled WGS sequence"/>
</dbReference>
<dbReference type="Pfam" id="PF00172">
    <property type="entry name" value="Zn_clus"/>
    <property type="match status" value="1"/>
</dbReference>
<dbReference type="CDD" id="cd00067">
    <property type="entry name" value="GAL4"/>
    <property type="match status" value="1"/>
</dbReference>
<dbReference type="Gene3D" id="4.10.240.10">
    <property type="entry name" value="Zn(2)-C6 fungal-type DNA-binding domain"/>
    <property type="match status" value="1"/>
</dbReference>
<reference evidence="8 9" key="1">
    <citation type="submission" date="2019-04" db="EMBL/GenBank/DDBJ databases">
        <title>Friends and foes A comparative genomics study of 23 Aspergillus species from section Flavi.</title>
        <authorList>
            <consortium name="DOE Joint Genome Institute"/>
            <person name="Kjaerbolling I."/>
            <person name="Vesth T."/>
            <person name="Frisvad J.C."/>
            <person name="Nybo J.L."/>
            <person name="Theobald S."/>
            <person name="Kildgaard S."/>
            <person name="Isbrandt T."/>
            <person name="Kuo A."/>
            <person name="Sato A."/>
            <person name="Lyhne E.K."/>
            <person name="Kogle M.E."/>
            <person name="Wiebenga A."/>
            <person name="Kun R.S."/>
            <person name="Lubbers R.J."/>
            <person name="Makela M.R."/>
            <person name="Barry K."/>
            <person name="Chovatia M."/>
            <person name="Clum A."/>
            <person name="Daum C."/>
            <person name="Haridas S."/>
            <person name="He G."/>
            <person name="LaButti K."/>
            <person name="Lipzen A."/>
            <person name="Mondo S."/>
            <person name="Riley R."/>
            <person name="Salamov A."/>
            <person name="Simmons B.A."/>
            <person name="Magnuson J.K."/>
            <person name="Henrissat B."/>
            <person name="Mortensen U.H."/>
            <person name="Larsen T.O."/>
            <person name="Devries R.P."/>
            <person name="Grigoriev I.V."/>
            <person name="Machida M."/>
            <person name="Baker S.E."/>
            <person name="Andersen M.R."/>
        </authorList>
    </citation>
    <scope>NUCLEOTIDE SEQUENCE [LARGE SCALE GENOMIC DNA]</scope>
    <source>
        <strain evidence="8 9">CBS 151.66</strain>
    </source>
</reference>
<evidence type="ECO:0000313" key="9">
    <source>
        <dbReference type="Proteomes" id="UP000326565"/>
    </source>
</evidence>
<dbReference type="SUPFAM" id="SSF57701">
    <property type="entry name" value="Zn2/Cys6 DNA-binding domain"/>
    <property type="match status" value="1"/>
</dbReference>
<dbReference type="AlphaFoldDB" id="A0A5N5WUQ4"/>
<dbReference type="GO" id="GO:0009893">
    <property type="term" value="P:positive regulation of metabolic process"/>
    <property type="evidence" value="ECO:0007669"/>
    <property type="project" value="UniProtKB-ARBA"/>
</dbReference>
<proteinExistence type="predicted"/>
<feature type="domain" description="Zn(2)-C6 fungal-type" evidence="7">
    <location>
        <begin position="17"/>
        <end position="47"/>
    </location>
</feature>
<keyword evidence="5" id="KW-0804">Transcription</keyword>
<dbReference type="PANTHER" id="PTHR47660">
    <property type="entry name" value="TRANSCRIPTION FACTOR WITH C2H2 AND ZN(2)-CYS(6) DNA BINDING DOMAIN (EUROFUNG)-RELATED-RELATED"/>
    <property type="match status" value="1"/>
</dbReference>
<dbReference type="PROSITE" id="PS00463">
    <property type="entry name" value="ZN2_CY6_FUNGAL_1"/>
    <property type="match status" value="1"/>
</dbReference>
<sequence length="424" mass="47583">MKPSLAERGSAPLRRKSCEACKTAKRRCDLAFPACSRCASRNMPCMYPGKQPTIPQELIAEAFACIDSTEEPLFDEPLFLLSNAGALCMTDFKLPHLPDPPVSSDVAFLQDVFDPQWDYIDSIPQCLLSEPPGGDIILRASHSMTAPRTRPPMPLSVIIASRLQFAIDVLKDVPKIMVLENQTPWCHKHLYRDNMPRFMKEAYSSCALHITKTPLNTPIIDSLLKTNIQTLLTSPIPTNPQETLAHTHALLLYQIILLITNEPTTTFSLIPHLESSAMTLLSCIYFPSPTSKPTTILPPNPEATHDFWTSWIFQESARRTVLFAFFITQLYRLIHGEHDLTCDGKLGLVHSFYLSAHLWEARDVAEFAAAWAEKDHFVVGELNFGRVLVDARPCDVDVFGRMLLVSYMGIEEARAWFLARGSAL</sequence>
<evidence type="ECO:0000256" key="6">
    <source>
        <dbReference type="ARBA" id="ARBA00023242"/>
    </source>
</evidence>
<dbReference type="InterPro" id="IPR001138">
    <property type="entry name" value="Zn2Cys6_DnaBD"/>
</dbReference>